<reference evidence="2 3" key="1">
    <citation type="submission" date="2023-05" db="EMBL/GenBank/DDBJ databases">
        <title>Novel species of genus Flectobacillus isolated from stream in China.</title>
        <authorList>
            <person name="Lu H."/>
        </authorList>
    </citation>
    <scope>NUCLEOTIDE SEQUENCE [LARGE SCALE GENOMIC DNA]</scope>
    <source>
        <strain evidence="2 3">LFS242W</strain>
    </source>
</reference>
<accession>A0ABT6Z7H0</accession>
<feature type="transmembrane region" description="Helical" evidence="1">
    <location>
        <begin position="69"/>
        <end position="86"/>
    </location>
</feature>
<organism evidence="2 3">
    <name type="scientific">Flectobacillus rivi</name>
    <dbReference type="NCBI Taxonomy" id="2984209"/>
    <lineage>
        <taxon>Bacteria</taxon>
        <taxon>Pseudomonadati</taxon>
        <taxon>Bacteroidota</taxon>
        <taxon>Cytophagia</taxon>
        <taxon>Cytophagales</taxon>
        <taxon>Flectobacillaceae</taxon>
        <taxon>Flectobacillus</taxon>
    </lineage>
</organism>
<keyword evidence="1" id="KW-0812">Transmembrane</keyword>
<feature type="transmembrane region" description="Helical" evidence="1">
    <location>
        <begin position="141"/>
        <end position="158"/>
    </location>
</feature>
<comment type="caution">
    <text evidence="2">The sequence shown here is derived from an EMBL/GenBank/DDBJ whole genome shotgun (WGS) entry which is preliminary data.</text>
</comment>
<gene>
    <name evidence="2" type="ORF">QM481_21260</name>
</gene>
<evidence type="ECO:0000256" key="1">
    <source>
        <dbReference type="SAM" id="Phobius"/>
    </source>
</evidence>
<keyword evidence="1" id="KW-0472">Membrane</keyword>
<dbReference type="RefSeq" id="WP_283383231.1">
    <property type="nucleotide sequence ID" value="NZ_JASHIE010000017.1"/>
</dbReference>
<dbReference type="Proteomes" id="UP001225761">
    <property type="component" value="Unassembled WGS sequence"/>
</dbReference>
<keyword evidence="1" id="KW-1133">Transmembrane helix</keyword>
<feature type="transmembrane region" description="Helical" evidence="1">
    <location>
        <begin position="92"/>
        <end position="110"/>
    </location>
</feature>
<dbReference type="EMBL" id="JASHIE010000017">
    <property type="protein sequence ID" value="MDI9877081.1"/>
    <property type="molecule type" value="Genomic_DNA"/>
</dbReference>
<evidence type="ECO:0000313" key="3">
    <source>
        <dbReference type="Proteomes" id="UP001225761"/>
    </source>
</evidence>
<feature type="transmembrane region" description="Helical" evidence="1">
    <location>
        <begin position="33"/>
        <end position="49"/>
    </location>
</feature>
<name>A0ABT6Z7H0_9BACT</name>
<keyword evidence="3" id="KW-1185">Reference proteome</keyword>
<sequence>MQKSHLFEGLLIGIHLIPFGIDYDSSLTKTYDWYLYIPFVIVGILNYTLNFRKYSIEEVPERNFQIIRFIRSINFLIVMSAWIYMLKKDIDQLQIVGLIACTNLILYGNFKSLYHFDTTSFDFWMQPYGDEKLQKSHRLEGKMRVGLGFWGLILFIFLTPLPALIIFGITYYISAFVLLYAFTQLMDE</sequence>
<proteinExistence type="predicted"/>
<evidence type="ECO:0000313" key="2">
    <source>
        <dbReference type="EMBL" id="MDI9877081.1"/>
    </source>
</evidence>
<protein>
    <recommendedName>
        <fullName evidence="4">DUF1648 domain-containing protein</fullName>
    </recommendedName>
</protein>
<evidence type="ECO:0008006" key="4">
    <source>
        <dbReference type="Google" id="ProtNLM"/>
    </source>
</evidence>